<dbReference type="EMBL" id="CATQJL010000305">
    <property type="protein sequence ID" value="CAJ0602781.1"/>
    <property type="molecule type" value="Genomic_DNA"/>
</dbReference>
<feature type="transmembrane region" description="Helical" evidence="5">
    <location>
        <begin position="78"/>
        <end position="101"/>
    </location>
</feature>
<dbReference type="InterPro" id="IPR019424">
    <property type="entry name" value="7TM_GPCR_Srsx"/>
</dbReference>
<evidence type="ECO:0000313" key="7">
    <source>
        <dbReference type="EMBL" id="CAJ0602781.1"/>
    </source>
</evidence>
<dbReference type="Gene3D" id="1.20.1070.10">
    <property type="entry name" value="Rhodopsin 7-helix transmembrane proteins"/>
    <property type="match status" value="1"/>
</dbReference>
<dbReference type="PANTHER" id="PTHR23360">
    <property type="entry name" value="G-PROTEIN COUPLED RECEPTORS FAMILY 1 PROFILE DOMAIN-CONTAINING PROTEIN-RELATED"/>
    <property type="match status" value="1"/>
</dbReference>
<evidence type="ECO:0000256" key="4">
    <source>
        <dbReference type="ARBA" id="ARBA00023136"/>
    </source>
</evidence>
<evidence type="ECO:0000313" key="8">
    <source>
        <dbReference type="Proteomes" id="UP001176961"/>
    </source>
</evidence>
<name>A0AA36M8W4_CYLNA</name>
<dbReference type="SUPFAM" id="SSF81321">
    <property type="entry name" value="Family A G protein-coupled receptor-like"/>
    <property type="match status" value="1"/>
</dbReference>
<comment type="subcellular location">
    <subcellularLocation>
        <location evidence="1">Membrane</location>
    </subcellularLocation>
</comment>
<evidence type="ECO:0000256" key="5">
    <source>
        <dbReference type="SAM" id="Phobius"/>
    </source>
</evidence>
<protein>
    <recommendedName>
        <fullName evidence="6">G-protein coupled receptors family 1 profile domain-containing protein</fullName>
    </recommendedName>
</protein>
<keyword evidence="4 5" id="KW-0472">Membrane</keyword>
<evidence type="ECO:0000259" key="6">
    <source>
        <dbReference type="PROSITE" id="PS50262"/>
    </source>
</evidence>
<dbReference type="PANTHER" id="PTHR23360:SF37">
    <property type="entry name" value="G-PROTEIN COUPLED RECEPTORS FAMILY 1 PROFILE DOMAIN-CONTAINING PROTEIN"/>
    <property type="match status" value="1"/>
</dbReference>
<dbReference type="InterPro" id="IPR017452">
    <property type="entry name" value="GPCR_Rhodpsn_7TM"/>
</dbReference>
<feature type="transmembrane region" description="Helical" evidence="5">
    <location>
        <begin position="122"/>
        <end position="144"/>
    </location>
</feature>
<keyword evidence="3 5" id="KW-1133">Transmembrane helix</keyword>
<proteinExistence type="predicted"/>
<reference evidence="7" key="1">
    <citation type="submission" date="2023-07" db="EMBL/GenBank/DDBJ databases">
        <authorList>
            <consortium name="CYATHOMIX"/>
        </authorList>
    </citation>
    <scope>NUCLEOTIDE SEQUENCE</scope>
    <source>
        <strain evidence="7">N/A</strain>
    </source>
</reference>
<organism evidence="7 8">
    <name type="scientific">Cylicocyclus nassatus</name>
    <name type="common">Nematode worm</name>
    <dbReference type="NCBI Taxonomy" id="53992"/>
    <lineage>
        <taxon>Eukaryota</taxon>
        <taxon>Metazoa</taxon>
        <taxon>Ecdysozoa</taxon>
        <taxon>Nematoda</taxon>
        <taxon>Chromadorea</taxon>
        <taxon>Rhabditida</taxon>
        <taxon>Rhabditina</taxon>
        <taxon>Rhabditomorpha</taxon>
        <taxon>Strongyloidea</taxon>
        <taxon>Strongylidae</taxon>
        <taxon>Cylicocyclus</taxon>
    </lineage>
</organism>
<dbReference type="InterPro" id="IPR047130">
    <property type="entry name" value="7TM_GPCR_Srsx_nematod"/>
</dbReference>
<dbReference type="InterPro" id="IPR000276">
    <property type="entry name" value="GPCR_Rhodpsn"/>
</dbReference>
<feature type="domain" description="G-protein coupled receptors family 1 profile" evidence="6">
    <location>
        <begin position="1"/>
        <end position="132"/>
    </location>
</feature>
<accession>A0AA36M8W4</accession>
<feature type="transmembrane region" description="Helical" evidence="5">
    <location>
        <begin position="150"/>
        <end position="169"/>
    </location>
</feature>
<gene>
    <name evidence="7" type="ORF">CYNAS_LOCUS14764</name>
</gene>
<dbReference type="AlphaFoldDB" id="A0AA36M8W4"/>
<dbReference type="GO" id="GO:0016020">
    <property type="term" value="C:membrane"/>
    <property type="evidence" value="ECO:0007669"/>
    <property type="project" value="UniProtKB-SubCell"/>
</dbReference>
<feature type="transmembrane region" description="Helical" evidence="5">
    <location>
        <begin position="33"/>
        <end position="53"/>
    </location>
</feature>
<sequence>MISQQSILTLAISVDLLAALLFPLWYRICRTAPYVTAIFALCSLYSLSALIWGSATQDDEVILFCNPPLALSRSPSRYWSISGVFINCLVLLVYTIIILYVKFRAKSRICRDNRRVIRRLRVLVIIFVLSWFMCSLGIDMGHVFNFRTEVFFALLCYSQTFYICIWRSAEYRAAFKEQLLIMICKMGQIHQEPSHSKSQGAVFLHAPANEKYNDK</sequence>
<evidence type="ECO:0000256" key="1">
    <source>
        <dbReference type="ARBA" id="ARBA00004370"/>
    </source>
</evidence>
<keyword evidence="2 5" id="KW-0812">Transmembrane</keyword>
<evidence type="ECO:0000256" key="2">
    <source>
        <dbReference type="ARBA" id="ARBA00022692"/>
    </source>
</evidence>
<dbReference type="PROSITE" id="PS50262">
    <property type="entry name" value="G_PROTEIN_RECEP_F1_2"/>
    <property type="match status" value="1"/>
</dbReference>
<keyword evidence="8" id="KW-1185">Reference proteome</keyword>
<comment type="caution">
    <text evidence="7">The sequence shown here is derived from an EMBL/GenBank/DDBJ whole genome shotgun (WGS) entry which is preliminary data.</text>
</comment>
<dbReference type="GO" id="GO:0004930">
    <property type="term" value="F:G protein-coupled receptor activity"/>
    <property type="evidence" value="ECO:0007669"/>
    <property type="project" value="InterPro"/>
</dbReference>
<evidence type="ECO:0000256" key="3">
    <source>
        <dbReference type="ARBA" id="ARBA00022989"/>
    </source>
</evidence>
<feature type="transmembrane region" description="Helical" evidence="5">
    <location>
        <begin position="6"/>
        <end position="26"/>
    </location>
</feature>
<dbReference type="Pfam" id="PF10320">
    <property type="entry name" value="7TM_GPCR_Srsx"/>
    <property type="match status" value="1"/>
</dbReference>
<dbReference type="Proteomes" id="UP001176961">
    <property type="component" value="Unassembled WGS sequence"/>
</dbReference>
<dbReference type="SMART" id="SM01381">
    <property type="entry name" value="7TM_GPCR_Srsx"/>
    <property type="match status" value="1"/>
</dbReference>